<organism evidence="2 3">
    <name type="scientific">Mycena metata</name>
    <dbReference type="NCBI Taxonomy" id="1033252"/>
    <lineage>
        <taxon>Eukaryota</taxon>
        <taxon>Fungi</taxon>
        <taxon>Dikarya</taxon>
        <taxon>Basidiomycota</taxon>
        <taxon>Agaricomycotina</taxon>
        <taxon>Agaricomycetes</taxon>
        <taxon>Agaricomycetidae</taxon>
        <taxon>Agaricales</taxon>
        <taxon>Marasmiineae</taxon>
        <taxon>Mycenaceae</taxon>
        <taxon>Mycena</taxon>
    </lineage>
</organism>
<protein>
    <submittedName>
        <fullName evidence="2">Uncharacterized protein</fullName>
    </submittedName>
</protein>
<comment type="caution">
    <text evidence="2">The sequence shown here is derived from an EMBL/GenBank/DDBJ whole genome shotgun (WGS) entry which is preliminary data.</text>
</comment>
<dbReference type="AlphaFoldDB" id="A0AAD7GUM9"/>
<keyword evidence="3" id="KW-1185">Reference proteome</keyword>
<evidence type="ECO:0000313" key="3">
    <source>
        <dbReference type="Proteomes" id="UP001215598"/>
    </source>
</evidence>
<feature type="compositionally biased region" description="Low complexity" evidence="1">
    <location>
        <begin position="1"/>
        <end position="13"/>
    </location>
</feature>
<dbReference type="Proteomes" id="UP001215598">
    <property type="component" value="Unassembled WGS sequence"/>
</dbReference>
<proteinExistence type="predicted"/>
<gene>
    <name evidence="2" type="ORF">B0H16DRAFT_1747131</name>
</gene>
<name>A0AAD7GUM9_9AGAR</name>
<feature type="compositionally biased region" description="Pro residues" evidence="1">
    <location>
        <begin position="24"/>
        <end position="36"/>
    </location>
</feature>
<sequence length="301" mass="33135">MRTSCRNPKTANRNTRRATARMRLPPPPPPPCPRCNPPNEVLPRESSCCATDLFERTHSRPRPEKPVLGGARSRSRSGRLPRARYVVLHFHSAVRRMRDVDAFFCALVVPPLYGTHHEDVHAARSTLMPRSRHNCGTAFAFCLPLCAHSTAAGAFSYSRPRVLFVAEGSWLMGSNLRAPTMPPHIILCSRARCVSPYVFHLYLPAFFYASSRARRRNSRCRRIVCSSLSSTSHNTVNPPTSNHALTLNGLQNDALTPSHHDHNIPTHRDAANGHGSAGVPNSSALNGAKGNSGFKSQKGGR</sequence>
<feature type="region of interest" description="Disordered" evidence="1">
    <location>
        <begin position="1"/>
        <end position="37"/>
    </location>
</feature>
<evidence type="ECO:0000313" key="2">
    <source>
        <dbReference type="EMBL" id="KAJ7705712.1"/>
    </source>
</evidence>
<accession>A0AAD7GUM9</accession>
<dbReference type="EMBL" id="JARKIB010000468">
    <property type="protein sequence ID" value="KAJ7705712.1"/>
    <property type="molecule type" value="Genomic_DNA"/>
</dbReference>
<feature type="compositionally biased region" description="Basic and acidic residues" evidence="1">
    <location>
        <begin position="258"/>
        <end position="271"/>
    </location>
</feature>
<evidence type="ECO:0000256" key="1">
    <source>
        <dbReference type="SAM" id="MobiDB-lite"/>
    </source>
</evidence>
<reference evidence="2" key="1">
    <citation type="submission" date="2023-03" db="EMBL/GenBank/DDBJ databases">
        <title>Massive genome expansion in bonnet fungi (Mycena s.s.) driven by repeated elements and novel gene families across ecological guilds.</title>
        <authorList>
            <consortium name="Lawrence Berkeley National Laboratory"/>
            <person name="Harder C.B."/>
            <person name="Miyauchi S."/>
            <person name="Viragh M."/>
            <person name="Kuo A."/>
            <person name="Thoen E."/>
            <person name="Andreopoulos B."/>
            <person name="Lu D."/>
            <person name="Skrede I."/>
            <person name="Drula E."/>
            <person name="Henrissat B."/>
            <person name="Morin E."/>
            <person name="Kohler A."/>
            <person name="Barry K."/>
            <person name="LaButti K."/>
            <person name="Morin E."/>
            <person name="Salamov A."/>
            <person name="Lipzen A."/>
            <person name="Mereny Z."/>
            <person name="Hegedus B."/>
            <person name="Baldrian P."/>
            <person name="Stursova M."/>
            <person name="Weitz H."/>
            <person name="Taylor A."/>
            <person name="Grigoriev I.V."/>
            <person name="Nagy L.G."/>
            <person name="Martin F."/>
            <person name="Kauserud H."/>
        </authorList>
    </citation>
    <scope>NUCLEOTIDE SEQUENCE</scope>
    <source>
        <strain evidence="2">CBHHK182m</strain>
    </source>
</reference>
<feature type="region of interest" description="Disordered" evidence="1">
    <location>
        <begin position="252"/>
        <end position="301"/>
    </location>
</feature>